<comment type="caution">
    <text evidence="5">The sequence shown here is derived from an EMBL/GenBank/DDBJ whole genome shotgun (WGS) entry which is preliminary data.</text>
</comment>
<dbReference type="EMBL" id="RXIR01000021">
    <property type="protein sequence ID" value="TVS27271.1"/>
    <property type="molecule type" value="Genomic_DNA"/>
</dbReference>
<dbReference type="AlphaFoldDB" id="A0A6C1TZC0"/>
<keyword evidence="2" id="KW-0238">DNA-binding</keyword>
<gene>
    <name evidence="5" type="ORF">EKI59_09105</name>
</gene>
<evidence type="ECO:0000259" key="4">
    <source>
        <dbReference type="PROSITE" id="PS01124"/>
    </source>
</evidence>
<dbReference type="OrthoDB" id="241790at2"/>
<feature type="domain" description="HTH araC/xylS-type" evidence="4">
    <location>
        <begin position="211"/>
        <end position="309"/>
    </location>
</feature>
<evidence type="ECO:0000256" key="3">
    <source>
        <dbReference type="ARBA" id="ARBA00023163"/>
    </source>
</evidence>
<dbReference type="PANTHER" id="PTHR46796:SF7">
    <property type="entry name" value="ARAC FAMILY TRANSCRIPTIONAL REGULATOR"/>
    <property type="match status" value="1"/>
</dbReference>
<evidence type="ECO:0000313" key="6">
    <source>
        <dbReference type="Proteomes" id="UP000336646"/>
    </source>
</evidence>
<dbReference type="InterPro" id="IPR018060">
    <property type="entry name" value="HTH_AraC"/>
</dbReference>
<accession>A0A6C1TZC0</accession>
<protein>
    <submittedName>
        <fullName evidence="5">AraC family transcriptional regulator</fullName>
    </submittedName>
</protein>
<evidence type="ECO:0000256" key="1">
    <source>
        <dbReference type="ARBA" id="ARBA00023015"/>
    </source>
</evidence>
<dbReference type="GO" id="GO:0043565">
    <property type="term" value="F:sequence-specific DNA binding"/>
    <property type="evidence" value="ECO:0007669"/>
    <property type="project" value="InterPro"/>
</dbReference>
<dbReference type="Gene3D" id="1.10.10.60">
    <property type="entry name" value="Homeodomain-like"/>
    <property type="match status" value="2"/>
</dbReference>
<evidence type="ECO:0000256" key="2">
    <source>
        <dbReference type="ARBA" id="ARBA00023125"/>
    </source>
</evidence>
<dbReference type="InterPro" id="IPR032783">
    <property type="entry name" value="AraC_lig"/>
</dbReference>
<keyword evidence="3" id="KW-0804">Transcription</keyword>
<dbReference type="RefSeq" id="WP_144773511.1">
    <property type="nucleotide sequence ID" value="NZ_RXIR01000021.1"/>
</dbReference>
<reference evidence="5 6" key="1">
    <citation type="submission" date="2018-12" db="EMBL/GenBank/DDBJ databases">
        <title>Corynebacterium sanguinis sp. nov., a clinically-associated and environmental corynebacterium.</title>
        <authorList>
            <person name="Gonzales-Siles L."/>
            <person name="Jaen-Luchoro D."/>
            <person name="Cardew S."/>
            <person name="Inganas E."/>
            <person name="Ohlen M."/>
            <person name="Jensie-Markopolous S."/>
            <person name="Pinyeiro-Iglesias B."/>
            <person name="Molin K."/>
            <person name="Skovbjerg S."/>
            <person name="Svensson-Stadler L."/>
            <person name="Funke G."/>
            <person name="Moore E.R.B."/>
        </authorList>
    </citation>
    <scope>NUCLEOTIDE SEQUENCE [LARGE SCALE GENOMIC DNA]</scope>
    <source>
        <strain evidence="5 6">58734</strain>
    </source>
</reference>
<dbReference type="SUPFAM" id="SSF46689">
    <property type="entry name" value="Homeodomain-like"/>
    <property type="match status" value="2"/>
</dbReference>
<organism evidence="5 6">
    <name type="scientific">Corynebacterium sanguinis</name>
    <dbReference type="NCBI Taxonomy" id="2594913"/>
    <lineage>
        <taxon>Bacteria</taxon>
        <taxon>Bacillati</taxon>
        <taxon>Actinomycetota</taxon>
        <taxon>Actinomycetes</taxon>
        <taxon>Mycobacteriales</taxon>
        <taxon>Corynebacteriaceae</taxon>
        <taxon>Corynebacterium</taxon>
    </lineage>
</organism>
<evidence type="ECO:0000313" key="5">
    <source>
        <dbReference type="EMBL" id="TVS27271.1"/>
    </source>
</evidence>
<sequence length="316" mass="34569">MNVKPEVAHFLRQLRMSGVFYCNTTARGDWGLRMPVDPQCLSFHVVTEGSCWLISDGIPKLQLREGDVALVQLGREHMLSASPDRTVAPRVDQLPQRYLSENYSIVNVGCDGSFTRLLCGMVSFDAPDVHNIVQALPPVVSARGMNLNDASSVVKLVGLLADELSADRLGGEAVAVRLADIIVVQIIRKWFYEESSFEPGLIAGLADPAIGRVLHAIHDEPEKPWAIADMVKISAMSRTSFIEKFREVVGVAPAAYVTNWRMEVAKTRLIETNEPIAVVGSSVSYSSESAFSKAFARSVGISPSAFRQAALRRQAN</sequence>
<proteinExistence type="predicted"/>
<dbReference type="PANTHER" id="PTHR46796">
    <property type="entry name" value="HTH-TYPE TRANSCRIPTIONAL ACTIVATOR RHAS-RELATED"/>
    <property type="match status" value="1"/>
</dbReference>
<dbReference type="Proteomes" id="UP000336646">
    <property type="component" value="Unassembled WGS sequence"/>
</dbReference>
<keyword evidence="1" id="KW-0805">Transcription regulation</keyword>
<dbReference type="InterPro" id="IPR009057">
    <property type="entry name" value="Homeodomain-like_sf"/>
</dbReference>
<name>A0A6C1TZC0_9CORY</name>
<dbReference type="Pfam" id="PF12833">
    <property type="entry name" value="HTH_18"/>
    <property type="match status" value="1"/>
</dbReference>
<dbReference type="Pfam" id="PF12852">
    <property type="entry name" value="Cupin_6"/>
    <property type="match status" value="1"/>
</dbReference>
<dbReference type="InterPro" id="IPR050204">
    <property type="entry name" value="AraC_XylS_family_regulators"/>
</dbReference>
<dbReference type="GO" id="GO:0003700">
    <property type="term" value="F:DNA-binding transcription factor activity"/>
    <property type="evidence" value="ECO:0007669"/>
    <property type="project" value="InterPro"/>
</dbReference>
<dbReference type="PROSITE" id="PS01124">
    <property type="entry name" value="HTH_ARAC_FAMILY_2"/>
    <property type="match status" value="1"/>
</dbReference>
<dbReference type="SMART" id="SM00342">
    <property type="entry name" value="HTH_ARAC"/>
    <property type="match status" value="1"/>
</dbReference>